<dbReference type="SUPFAM" id="SSF56024">
    <property type="entry name" value="Phospholipase D/nuclease"/>
    <property type="match status" value="1"/>
</dbReference>
<comment type="caution">
    <text evidence="2">The sequence shown here is derived from an EMBL/GenBank/DDBJ whole genome shotgun (WGS) entry which is preliminary data.</text>
</comment>
<keyword evidence="2" id="KW-0378">Hydrolase</keyword>
<dbReference type="PROSITE" id="PS50035">
    <property type="entry name" value="PLD"/>
    <property type="match status" value="1"/>
</dbReference>
<gene>
    <name evidence="2" type="ORF">B9Q02_05730</name>
</gene>
<evidence type="ECO:0000259" key="1">
    <source>
        <dbReference type="PROSITE" id="PS50035"/>
    </source>
</evidence>
<proteinExistence type="predicted"/>
<dbReference type="EMBL" id="NEXD01000026">
    <property type="protein sequence ID" value="PSN85621.1"/>
    <property type="molecule type" value="Genomic_DNA"/>
</dbReference>
<organism evidence="2 3">
    <name type="scientific">Candidatus Marsarchaeota G1 archaeon BE_D</name>
    <dbReference type="NCBI Taxonomy" id="1978156"/>
    <lineage>
        <taxon>Archaea</taxon>
        <taxon>Candidatus Marsarchaeota</taxon>
        <taxon>Candidatus Marsarchaeota group 1</taxon>
    </lineage>
</organism>
<keyword evidence="2" id="KW-0540">Nuclease</keyword>
<accession>A0A2R6AGV1</accession>
<dbReference type="GO" id="GO:0004519">
    <property type="term" value="F:endonuclease activity"/>
    <property type="evidence" value="ECO:0007669"/>
    <property type="project" value="UniProtKB-KW"/>
</dbReference>
<name>A0A2R6AGV1_9ARCH</name>
<feature type="domain" description="PLD phosphodiesterase" evidence="1">
    <location>
        <begin position="21"/>
        <end position="51"/>
    </location>
</feature>
<protein>
    <submittedName>
        <fullName evidence="2">NgoFVII family restriction endonuclease</fullName>
    </submittedName>
</protein>
<dbReference type="Pfam" id="PF13091">
    <property type="entry name" value="PLDc_2"/>
    <property type="match status" value="1"/>
</dbReference>
<feature type="non-terminal residue" evidence="2">
    <location>
        <position position="1"/>
    </location>
</feature>
<dbReference type="Gene3D" id="3.30.870.10">
    <property type="entry name" value="Endonuclease Chain A"/>
    <property type="match status" value="1"/>
</dbReference>
<reference evidence="2 3" key="1">
    <citation type="submission" date="2017-04" db="EMBL/GenBank/DDBJ databases">
        <title>Novel microbial lineages endemic to geothermal iron-oxide mats fill important gaps in the evolutionary history of Archaea.</title>
        <authorList>
            <person name="Jay Z.J."/>
            <person name="Beam J.P."/>
            <person name="Dlakic M."/>
            <person name="Rusch D.B."/>
            <person name="Kozubal M.A."/>
            <person name="Inskeep W.P."/>
        </authorList>
    </citation>
    <scope>NUCLEOTIDE SEQUENCE [LARGE SCALE GENOMIC DNA]</scope>
    <source>
        <strain evidence="2">BE_D</strain>
    </source>
</reference>
<dbReference type="AlphaFoldDB" id="A0A2R6AGV1"/>
<dbReference type="InterPro" id="IPR025202">
    <property type="entry name" value="PLD-like_dom"/>
</dbReference>
<keyword evidence="2" id="KW-0255">Endonuclease</keyword>
<sequence length="278" mass="32287">TELEGIKKLKELGCSVYLYNNRKEFHPKVYLFESESQKFAIVGSSNLSEGALTGKNVEFNLMISEKNLVDYVDSFINSLISESMLVDDNILSVLESGGYNSIKRESYDNTAWDILPKINENYYCEKFEELCKTIQESKKRSELKKQKFNIHKMALYKLICDLSSYGLNVNLNEDKTRGNAHAIIKAGNEVKVIVQGMVLDNQSAILRELDGFDYFVILRITNCETSEYYILNKNEMDKLIRENKITYNENFKYMISPKIYEKYESALDEFVRIIFESQ</sequence>
<dbReference type="Proteomes" id="UP000240569">
    <property type="component" value="Unassembled WGS sequence"/>
</dbReference>
<evidence type="ECO:0000313" key="3">
    <source>
        <dbReference type="Proteomes" id="UP000240569"/>
    </source>
</evidence>
<dbReference type="InterPro" id="IPR001736">
    <property type="entry name" value="PLipase_D/transphosphatidylase"/>
</dbReference>
<evidence type="ECO:0000313" key="2">
    <source>
        <dbReference type="EMBL" id="PSN85621.1"/>
    </source>
</evidence>